<keyword evidence="2" id="KW-1185">Reference proteome</keyword>
<evidence type="ECO:0000313" key="2">
    <source>
        <dbReference type="Proteomes" id="UP001519296"/>
    </source>
</evidence>
<proteinExistence type="predicted"/>
<dbReference type="EMBL" id="PRDG01000001">
    <property type="protein sequence ID" value="MBP2622326.1"/>
    <property type="molecule type" value="Genomic_DNA"/>
</dbReference>
<protein>
    <submittedName>
        <fullName evidence="1">Uncharacterized protein</fullName>
    </submittedName>
</protein>
<comment type="caution">
    <text evidence="1">The sequence shown here is derived from an EMBL/GenBank/DDBJ whole genome shotgun (WGS) entry which is preliminary data.</text>
</comment>
<accession>A0ABS5B0Y0</accession>
<evidence type="ECO:0000313" key="1">
    <source>
        <dbReference type="EMBL" id="MBP2622326.1"/>
    </source>
</evidence>
<dbReference type="RefSeq" id="WP_209626147.1">
    <property type="nucleotide sequence ID" value="NZ_PRDG01000001.1"/>
</dbReference>
<reference evidence="1 2" key="1">
    <citation type="submission" date="2018-02" db="EMBL/GenBank/DDBJ databases">
        <title>Draft genome sequence of Streptococcus oricebi CCUG 70868T type strain.</title>
        <authorList>
            <person name="Mendez V."/>
            <person name="Salva-Serra F."/>
            <person name="Jaen-Luchoro D."/>
            <person name="Gonzales-Siles L."/>
            <person name="Karlsson R."/>
            <person name="Engstrom-Jakobsson H."/>
            <person name="Busquets A."/>
            <person name="Gomila M."/>
            <person name="Pineiro-Iglesias B."/>
            <person name="Bennasar-Figueras A."/>
            <person name="Seeger M."/>
            <person name="Moore E."/>
        </authorList>
    </citation>
    <scope>NUCLEOTIDE SEQUENCE [LARGE SCALE GENOMIC DNA]</scope>
    <source>
        <strain evidence="1 2">CCUG 70868</strain>
    </source>
</reference>
<sequence>MKIQTRKKLKTDGRKKASFEDKIGKFIFLAFLLTFAYALLSEPIKKLDIQTIDKKEDSFVQISEVQELPKSEYRSIYVEKLQFFNLIDTDNQSFFESIHSFDDYLKWLKENKKVYAPSRISFNDSQLSFPIDYQNPFHRGRNFDNHTNEELVSRMRLSPQDREKYQDSKYIFYFFRTGDSITVRDGDLWDKYPTRLIKAKLKTGKREINDYFWLLKNSSALQEVALADIKDIMISNTDLERMKEGVNTFSPYGIVQHLFGPWYIHQNNFLFPVYHIKNNYEFLLSNKSKKGKTGSLNTELKIKLRYGKKEKVFSKTFKDQNFDEYKEVVLNPKEN</sequence>
<dbReference type="Proteomes" id="UP001519296">
    <property type="component" value="Unassembled WGS sequence"/>
</dbReference>
<organism evidence="1 2">
    <name type="scientific">Streptococcus oricebi</name>
    <dbReference type="NCBI Taxonomy" id="1547447"/>
    <lineage>
        <taxon>Bacteria</taxon>
        <taxon>Bacillati</taxon>
        <taxon>Bacillota</taxon>
        <taxon>Bacilli</taxon>
        <taxon>Lactobacillales</taxon>
        <taxon>Streptococcaceae</taxon>
        <taxon>Streptococcus</taxon>
    </lineage>
</organism>
<name>A0ABS5B0Y0_9STRE</name>
<gene>
    <name evidence="1" type="ORF">C4K46_00030</name>
</gene>